<dbReference type="SMART" id="SM00220">
    <property type="entry name" value="S_TKc"/>
    <property type="match status" value="1"/>
</dbReference>
<organism evidence="10 11">
    <name type="scientific">Lactuca saligna</name>
    <name type="common">Willowleaf lettuce</name>
    <dbReference type="NCBI Taxonomy" id="75948"/>
    <lineage>
        <taxon>Eukaryota</taxon>
        <taxon>Viridiplantae</taxon>
        <taxon>Streptophyta</taxon>
        <taxon>Embryophyta</taxon>
        <taxon>Tracheophyta</taxon>
        <taxon>Spermatophyta</taxon>
        <taxon>Magnoliopsida</taxon>
        <taxon>eudicotyledons</taxon>
        <taxon>Gunneridae</taxon>
        <taxon>Pentapetalae</taxon>
        <taxon>asterids</taxon>
        <taxon>campanulids</taxon>
        <taxon>Asterales</taxon>
        <taxon>Asteraceae</taxon>
        <taxon>Cichorioideae</taxon>
        <taxon>Cichorieae</taxon>
        <taxon>Lactucinae</taxon>
        <taxon>Lactuca</taxon>
    </lineage>
</organism>
<dbReference type="GO" id="GO:0004674">
    <property type="term" value="F:protein serine/threonine kinase activity"/>
    <property type="evidence" value="ECO:0007669"/>
    <property type="project" value="UniProtKB-KW"/>
</dbReference>
<dbReference type="FunFam" id="1.10.510.10:FF:001023">
    <property type="entry name" value="Os07g0541700 protein"/>
    <property type="match status" value="1"/>
</dbReference>
<dbReference type="Gene3D" id="1.10.510.10">
    <property type="entry name" value="Transferase(Phosphotransferase) domain 1"/>
    <property type="match status" value="1"/>
</dbReference>
<evidence type="ECO:0000256" key="4">
    <source>
        <dbReference type="ARBA" id="ARBA00022741"/>
    </source>
</evidence>
<keyword evidence="4" id="KW-0547">Nucleotide-binding</keyword>
<evidence type="ECO:0000256" key="6">
    <source>
        <dbReference type="ARBA" id="ARBA00022840"/>
    </source>
</evidence>
<gene>
    <name evidence="10" type="ORF">LSALG_LOCUS17330</name>
</gene>
<dbReference type="GO" id="GO:0005886">
    <property type="term" value="C:plasma membrane"/>
    <property type="evidence" value="ECO:0007669"/>
    <property type="project" value="TreeGrafter"/>
</dbReference>
<accession>A0AA35YP15</accession>
<dbReference type="Pfam" id="PF00069">
    <property type="entry name" value="Pkinase"/>
    <property type="match status" value="1"/>
</dbReference>
<keyword evidence="2" id="KW-0723">Serine/threonine-protein kinase</keyword>
<evidence type="ECO:0000259" key="9">
    <source>
        <dbReference type="PROSITE" id="PS50011"/>
    </source>
</evidence>
<evidence type="ECO:0000256" key="3">
    <source>
        <dbReference type="ARBA" id="ARBA00022679"/>
    </source>
</evidence>
<comment type="catalytic activity">
    <reaction evidence="7">
        <text>L-threonyl-[protein] + ATP = O-phospho-L-threonyl-[protein] + ADP + H(+)</text>
        <dbReference type="Rhea" id="RHEA:46608"/>
        <dbReference type="Rhea" id="RHEA-COMP:11060"/>
        <dbReference type="Rhea" id="RHEA-COMP:11605"/>
        <dbReference type="ChEBI" id="CHEBI:15378"/>
        <dbReference type="ChEBI" id="CHEBI:30013"/>
        <dbReference type="ChEBI" id="CHEBI:30616"/>
        <dbReference type="ChEBI" id="CHEBI:61977"/>
        <dbReference type="ChEBI" id="CHEBI:456216"/>
        <dbReference type="EC" id="2.7.11.1"/>
    </reaction>
</comment>
<dbReference type="InterPro" id="IPR011009">
    <property type="entry name" value="Kinase-like_dom_sf"/>
</dbReference>
<dbReference type="InterPro" id="IPR045272">
    <property type="entry name" value="ANXUR1/2-like"/>
</dbReference>
<dbReference type="GO" id="GO:0005524">
    <property type="term" value="F:ATP binding"/>
    <property type="evidence" value="ECO:0007669"/>
    <property type="project" value="UniProtKB-KW"/>
</dbReference>
<evidence type="ECO:0000313" key="10">
    <source>
        <dbReference type="EMBL" id="CAI9277399.1"/>
    </source>
</evidence>
<keyword evidence="11" id="KW-1185">Reference proteome</keyword>
<keyword evidence="3" id="KW-0808">Transferase</keyword>
<dbReference type="PANTHER" id="PTHR27003:SF475">
    <property type="entry name" value="PROTEIN KINASE DOMAIN-CONTAINING PROTEIN"/>
    <property type="match status" value="1"/>
</dbReference>
<evidence type="ECO:0000256" key="1">
    <source>
        <dbReference type="ARBA" id="ARBA00012513"/>
    </source>
</evidence>
<dbReference type="SUPFAM" id="SSF56112">
    <property type="entry name" value="Protein kinase-like (PK-like)"/>
    <property type="match status" value="1"/>
</dbReference>
<evidence type="ECO:0000256" key="7">
    <source>
        <dbReference type="ARBA" id="ARBA00047899"/>
    </source>
</evidence>
<feature type="domain" description="Protein kinase" evidence="9">
    <location>
        <begin position="1"/>
        <end position="200"/>
    </location>
</feature>
<protein>
    <recommendedName>
        <fullName evidence="1">non-specific serine/threonine protein kinase</fullName>
        <ecNumber evidence="1">2.7.11.1</ecNumber>
    </recommendedName>
</protein>
<evidence type="ECO:0000256" key="5">
    <source>
        <dbReference type="ARBA" id="ARBA00022777"/>
    </source>
</evidence>
<dbReference type="AlphaFoldDB" id="A0AA35YP15"/>
<sequence>MILVYEYAINGSLDKYLSGNTMLVGLPWHLLLKICIGVASTLDYLHNQVAEKHRIIHRDVKSANVLLDENWNAKLSDFGLARIGLANQLNTFVITNPAGTYGYTDPQYERTWFLTKESDVYSFGVVLFEVLCGRLACVSYYHDERRFLHYLARIRYKNGELDKIIDHNIKKHIKTRSLSKSSSIAYQCLHKSREQRPTIS</sequence>
<dbReference type="Proteomes" id="UP001177003">
    <property type="component" value="Chromosome 3"/>
</dbReference>
<keyword evidence="5" id="KW-0418">Kinase</keyword>
<proteinExistence type="predicted"/>
<reference evidence="10" key="1">
    <citation type="submission" date="2023-04" db="EMBL/GenBank/DDBJ databases">
        <authorList>
            <person name="Vijverberg K."/>
            <person name="Xiong W."/>
            <person name="Schranz E."/>
        </authorList>
    </citation>
    <scope>NUCLEOTIDE SEQUENCE</scope>
</reference>
<keyword evidence="6" id="KW-0067">ATP-binding</keyword>
<dbReference type="PROSITE" id="PS00108">
    <property type="entry name" value="PROTEIN_KINASE_ST"/>
    <property type="match status" value="1"/>
</dbReference>
<dbReference type="GO" id="GO:0009506">
    <property type="term" value="C:plasmodesma"/>
    <property type="evidence" value="ECO:0007669"/>
    <property type="project" value="TreeGrafter"/>
</dbReference>
<dbReference type="PROSITE" id="PS50011">
    <property type="entry name" value="PROTEIN_KINASE_DOM"/>
    <property type="match status" value="1"/>
</dbReference>
<name>A0AA35YP15_LACSI</name>
<dbReference type="PANTHER" id="PTHR27003">
    <property type="entry name" value="OS07G0166700 PROTEIN"/>
    <property type="match status" value="1"/>
</dbReference>
<dbReference type="EC" id="2.7.11.1" evidence="1"/>
<evidence type="ECO:0000313" key="11">
    <source>
        <dbReference type="Proteomes" id="UP001177003"/>
    </source>
</evidence>
<dbReference type="InterPro" id="IPR000719">
    <property type="entry name" value="Prot_kinase_dom"/>
</dbReference>
<evidence type="ECO:0000256" key="8">
    <source>
        <dbReference type="ARBA" id="ARBA00048679"/>
    </source>
</evidence>
<dbReference type="EMBL" id="OX465079">
    <property type="protein sequence ID" value="CAI9277399.1"/>
    <property type="molecule type" value="Genomic_DNA"/>
</dbReference>
<dbReference type="InterPro" id="IPR008271">
    <property type="entry name" value="Ser/Thr_kinase_AS"/>
</dbReference>
<evidence type="ECO:0000256" key="2">
    <source>
        <dbReference type="ARBA" id="ARBA00022527"/>
    </source>
</evidence>
<comment type="catalytic activity">
    <reaction evidence="8">
        <text>L-seryl-[protein] + ATP = O-phospho-L-seryl-[protein] + ADP + H(+)</text>
        <dbReference type="Rhea" id="RHEA:17989"/>
        <dbReference type="Rhea" id="RHEA-COMP:9863"/>
        <dbReference type="Rhea" id="RHEA-COMP:11604"/>
        <dbReference type="ChEBI" id="CHEBI:15378"/>
        <dbReference type="ChEBI" id="CHEBI:29999"/>
        <dbReference type="ChEBI" id="CHEBI:30616"/>
        <dbReference type="ChEBI" id="CHEBI:83421"/>
        <dbReference type="ChEBI" id="CHEBI:456216"/>
        <dbReference type="EC" id="2.7.11.1"/>
    </reaction>
</comment>
<dbReference type="GO" id="GO:0004714">
    <property type="term" value="F:transmembrane receptor protein tyrosine kinase activity"/>
    <property type="evidence" value="ECO:0007669"/>
    <property type="project" value="InterPro"/>
</dbReference>